<keyword evidence="6" id="KW-1185">Reference proteome</keyword>
<dbReference type="EMBL" id="SMSJ01000037">
    <property type="protein sequence ID" value="TDH60495.1"/>
    <property type="molecule type" value="Genomic_DNA"/>
</dbReference>
<keyword evidence="3" id="KW-0949">S-adenosyl-L-methionine</keyword>
<dbReference type="AlphaFoldDB" id="A0A4V3A9T5"/>
<protein>
    <recommendedName>
        <fullName evidence="4">O-methyltransferase C-terminal domain-containing protein</fullName>
    </recommendedName>
</protein>
<dbReference type="PANTHER" id="PTHR43712:SF2">
    <property type="entry name" value="O-METHYLTRANSFERASE CICE"/>
    <property type="match status" value="1"/>
</dbReference>
<dbReference type="Pfam" id="PF00891">
    <property type="entry name" value="Methyltransf_2"/>
    <property type="match status" value="1"/>
</dbReference>
<evidence type="ECO:0000256" key="2">
    <source>
        <dbReference type="ARBA" id="ARBA00022679"/>
    </source>
</evidence>
<dbReference type="SUPFAM" id="SSF53335">
    <property type="entry name" value="S-adenosyl-L-methionine-dependent methyltransferases"/>
    <property type="match status" value="1"/>
</dbReference>
<dbReference type="InterPro" id="IPR029063">
    <property type="entry name" value="SAM-dependent_MTases_sf"/>
</dbReference>
<evidence type="ECO:0000259" key="4">
    <source>
        <dbReference type="Pfam" id="PF00891"/>
    </source>
</evidence>
<dbReference type="InterPro" id="IPR016461">
    <property type="entry name" value="COMT-like"/>
</dbReference>
<reference evidence="5 6" key="1">
    <citation type="journal article" date="2016" name="J. Microbiol.">
        <title>Dankookia rubra gen. nov., sp. nov., an alphaproteobacterium isolated from sediment of a shallow stream.</title>
        <authorList>
            <person name="Kim W.H."/>
            <person name="Kim D.H."/>
            <person name="Kang K."/>
            <person name="Ahn T.Y."/>
        </authorList>
    </citation>
    <scope>NUCLEOTIDE SEQUENCE [LARGE SCALE GENOMIC DNA]</scope>
    <source>
        <strain evidence="5 6">JCM30602</strain>
    </source>
</reference>
<organism evidence="5 6">
    <name type="scientific">Dankookia rubra</name>
    <dbReference type="NCBI Taxonomy" id="1442381"/>
    <lineage>
        <taxon>Bacteria</taxon>
        <taxon>Pseudomonadati</taxon>
        <taxon>Pseudomonadota</taxon>
        <taxon>Alphaproteobacteria</taxon>
        <taxon>Acetobacterales</taxon>
        <taxon>Roseomonadaceae</taxon>
        <taxon>Dankookia</taxon>
    </lineage>
</organism>
<evidence type="ECO:0000256" key="1">
    <source>
        <dbReference type="ARBA" id="ARBA00022603"/>
    </source>
</evidence>
<dbReference type="Proteomes" id="UP000295096">
    <property type="component" value="Unassembled WGS sequence"/>
</dbReference>
<keyword evidence="1" id="KW-0489">Methyltransferase</keyword>
<feature type="domain" description="O-methyltransferase C-terminal" evidence="4">
    <location>
        <begin position="1"/>
        <end position="124"/>
    </location>
</feature>
<keyword evidence="2" id="KW-0808">Transferase</keyword>
<evidence type="ECO:0000313" key="6">
    <source>
        <dbReference type="Proteomes" id="UP000295096"/>
    </source>
</evidence>
<gene>
    <name evidence="5" type="ORF">E2C06_21880</name>
</gene>
<proteinExistence type="predicted"/>
<dbReference type="InterPro" id="IPR001077">
    <property type="entry name" value="COMT_C"/>
</dbReference>
<dbReference type="Gene3D" id="3.40.50.150">
    <property type="entry name" value="Vaccinia Virus protein VP39"/>
    <property type="match status" value="1"/>
</dbReference>
<dbReference type="PANTHER" id="PTHR43712">
    <property type="entry name" value="PUTATIVE (AFU_ORTHOLOGUE AFUA_4G14580)-RELATED"/>
    <property type="match status" value="1"/>
</dbReference>
<dbReference type="OrthoDB" id="9766840at2"/>
<dbReference type="GO" id="GO:0032259">
    <property type="term" value="P:methylation"/>
    <property type="evidence" value="ECO:0007669"/>
    <property type="project" value="UniProtKB-KW"/>
</dbReference>
<sequence length="144" mass="15632">MFDLPHVADVARARIAEAGLSDRYEAVGGDTFAAVPAGADAYVLKGVIHDWEDAEALAILHNVRAAMRDDGRLLVIERVLPERIDPGDVLTPGRFIHDINMMLNPGGRERTEAEFRDLLTRAGLRLARVVPTPCALAVIEADPA</sequence>
<accession>A0A4V3A9T5</accession>
<evidence type="ECO:0000313" key="5">
    <source>
        <dbReference type="EMBL" id="TDH60495.1"/>
    </source>
</evidence>
<comment type="caution">
    <text evidence="5">The sequence shown here is derived from an EMBL/GenBank/DDBJ whole genome shotgun (WGS) entry which is preliminary data.</text>
</comment>
<dbReference type="PROSITE" id="PS51683">
    <property type="entry name" value="SAM_OMT_II"/>
    <property type="match status" value="1"/>
</dbReference>
<evidence type="ECO:0000256" key="3">
    <source>
        <dbReference type="ARBA" id="ARBA00022691"/>
    </source>
</evidence>
<dbReference type="GO" id="GO:0008171">
    <property type="term" value="F:O-methyltransferase activity"/>
    <property type="evidence" value="ECO:0007669"/>
    <property type="project" value="InterPro"/>
</dbReference>
<name>A0A4V3A9T5_9PROT</name>